<dbReference type="GO" id="GO:0006465">
    <property type="term" value="P:signal peptide processing"/>
    <property type="evidence" value="ECO:0007669"/>
    <property type="project" value="UniProtKB-UniRule"/>
</dbReference>
<evidence type="ECO:0000313" key="12">
    <source>
        <dbReference type="Proteomes" id="UP000019335"/>
    </source>
</evidence>
<dbReference type="GO" id="GO:0008233">
    <property type="term" value="F:peptidase activity"/>
    <property type="evidence" value="ECO:0007669"/>
    <property type="project" value="UniProtKB-UniRule"/>
</dbReference>
<feature type="region of interest" description="Disordered" evidence="10">
    <location>
        <begin position="1"/>
        <end position="21"/>
    </location>
</feature>
<organism evidence="11 12">
    <name type="scientific">Nannochloropsis gaditana</name>
    <dbReference type="NCBI Taxonomy" id="72520"/>
    <lineage>
        <taxon>Eukaryota</taxon>
        <taxon>Sar</taxon>
        <taxon>Stramenopiles</taxon>
        <taxon>Ochrophyta</taxon>
        <taxon>Eustigmatophyceae</taxon>
        <taxon>Eustigmatales</taxon>
        <taxon>Monodopsidaceae</taxon>
        <taxon>Nannochloropsis</taxon>
    </lineage>
</organism>
<comment type="function">
    <text evidence="8 9">Component of the signal peptidase complex (SPC) which catalyzes the cleavage of N-terminal signal sequences from nascent proteins as they are translocated into the lumen of the endoplasmic reticulum. Enhances the enzymatic activity of SPC and facilitates the interactions between different components of the translocation site.</text>
</comment>
<feature type="transmembrane region" description="Helical" evidence="9">
    <location>
        <begin position="83"/>
        <end position="105"/>
    </location>
</feature>
<sequence length="157" mass="17359">MAAPQVASSTPADEEEEPLHIDTGDQMKVKQVLDEAVVKAIVDAGYEENFFYDNIKLALMVIACVFALIAQFYPMPFPESRPLLGVCCLAYFLASTIIQLIVSYVEQDTILTTQPLRSGGKAGEALKVRTQFPRFQDEYTVFVEEAGMQDPPTVSSE</sequence>
<dbReference type="GO" id="GO:0045047">
    <property type="term" value="P:protein targeting to ER"/>
    <property type="evidence" value="ECO:0007669"/>
    <property type="project" value="TreeGrafter"/>
</dbReference>
<evidence type="ECO:0000256" key="6">
    <source>
        <dbReference type="ARBA" id="ARBA00022989"/>
    </source>
</evidence>
<feature type="compositionally biased region" description="Polar residues" evidence="10">
    <location>
        <begin position="1"/>
        <end position="11"/>
    </location>
</feature>
<dbReference type="OrthoDB" id="29558at2759"/>
<evidence type="ECO:0000313" key="11">
    <source>
        <dbReference type="EMBL" id="EWM25703.1"/>
    </source>
</evidence>
<dbReference type="GO" id="GO:0005787">
    <property type="term" value="C:signal peptidase complex"/>
    <property type="evidence" value="ECO:0007669"/>
    <property type="project" value="UniProtKB-UniRule"/>
</dbReference>
<evidence type="ECO:0000256" key="3">
    <source>
        <dbReference type="ARBA" id="ARBA00017057"/>
    </source>
</evidence>
<keyword evidence="7 9" id="KW-0472">Membrane</keyword>
<comment type="subcellular location">
    <subcellularLocation>
        <location evidence="1 9">Endoplasmic reticulum membrane</location>
        <topology evidence="1 9">Multi-pass membrane protein</topology>
    </subcellularLocation>
</comment>
<feature type="transmembrane region" description="Helical" evidence="9">
    <location>
        <begin position="57"/>
        <end position="77"/>
    </location>
</feature>
<comment type="similarity">
    <text evidence="2 9">Belongs to the SPCS2 family.</text>
</comment>
<dbReference type="PANTHER" id="PTHR13085">
    <property type="entry name" value="MICROSOMAL SIGNAL PEPTIDASE 25 KDA SUBUNIT"/>
    <property type="match status" value="1"/>
</dbReference>
<reference evidence="11 12" key="1">
    <citation type="journal article" date="2014" name="Mol. Plant">
        <title>Chromosome Scale Genome Assembly and Transcriptome Profiling of Nannochloropsis gaditana in Nitrogen Depletion.</title>
        <authorList>
            <person name="Corteggiani Carpinelli E."/>
            <person name="Telatin A."/>
            <person name="Vitulo N."/>
            <person name="Forcato C."/>
            <person name="D'Angelo M."/>
            <person name="Schiavon R."/>
            <person name="Vezzi A."/>
            <person name="Giacometti G.M."/>
            <person name="Morosinotto T."/>
            <person name="Valle G."/>
        </authorList>
    </citation>
    <scope>NUCLEOTIDE SEQUENCE [LARGE SCALE GENOMIC DNA]</scope>
    <source>
        <strain evidence="11 12">B-31</strain>
    </source>
</reference>
<dbReference type="PANTHER" id="PTHR13085:SF0">
    <property type="entry name" value="SIGNAL PEPTIDASE COMPLEX SUBUNIT 2"/>
    <property type="match status" value="1"/>
</dbReference>
<accession>W7TQC5</accession>
<dbReference type="Proteomes" id="UP000019335">
    <property type="component" value="Chromosome 10"/>
</dbReference>
<evidence type="ECO:0000256" key="2">
    <source>
        <dbReference type="ARBA" id="ARBA00007324"/>
    </source>
</evidence>
<comment type="caution">
    <text evidence="11">The sequence shown here is derived from an EMBL/GenBank/DDBJ whole genome shotgun (WGS) entry which is preliminary data.</text>
</comment>
<protein>
    <recommendedName>
        <fullName evidence="3 9">Signal peptidase complex subunit 2</fullName>
    </recommendedName>
</protein>
<evidence type="ECO:0000256" key="8">
    <source>
        <dbReference type="ARBA" id="ARBA00045608"/>
    </source>
</evidence>
<dbReference type="InterPro" id="IPR009582">
    <property type="entry name" value="Spc2/SPCS2"/>
</dbReference>
<dbReference type="EMBL" id="AZIL01000841">
    <property type="protein sequence ID" value="EWM25703.1"/>
    <property type="molecule type" value="Genomic_DNA"/>
</dbReference>
<evidence type="ECO:0000256" key="10">
    <source>
        <dbReference type="SAM" id="MobiDB-lite"/>
    </source>
</evidence>
<evidence type="ECO:0000256" key="5">
    <source>
        <dbReference type="ARBA" id="ARBA00022824"/>
    </source>
</evidence>
<name>W7TQC5_9STRA</name>
<evidence type="ECO:0000256" key="4">
    <source>
        <dbReference type="ARBA" id="ARBA00022692"/>
    </source>
</evidence>
<evidence type="ECO:0000256" key="1">
    <source>
        <dbReference type="ARBA" id="ARBA00004477"/>
    </source>
</evidence>
<evidence type="ECO:0000256" key="9">
    <source>
        <dbReference type="RuleBase" id="RU368033"/>
    </source>
</evidence>
<keyword evidence="12" id="KW-1185">Reference proteome</keyword>
<keyword evidence="5 9" id="KW-0256">Endoplasmic reticulum</keyword>
<dbReference type="Pfam" id="PF06703">
    <property type="entry name" value="SPC25"/>
    <property type="match status" value="1"/>
</dbReference>
<keyword evidence="4 9" id="KW-0812">Transmembrane</keyword>
<proteinExistence type="inferred from homology"/>
<gene>
    <name evidence="11" type="primary">Spc2</name>
    <name evidence="11" type="ORF">Naga_100222g1</name>
</gene>
<dbReference type="AlphaFoldDB" id="W7TQC5"/>
<evidence type="ECO:0000256" key="7">
    <source>
        <dbReference type="ARBA" id="ARBA00023136"/>
    </source>
</evidence>
<keyword evidence="6 9" id="KW-1133">Transmembrane helix</keyword>